<dbReference type="Gene3D" id="3.30.9.10">
    <property type="entry name" value="D-Amino Acid Oxidase, subunit A, domain 2"/>
    <property type="match status" value="1"/>
</dbReference>
<dbReference type="InParanoid" id="A0A2J6TK06"/>
<evidence type="ECO:0000259" key="1">
    <source>
        <dbReference type="Pfam" id="PF01266"/>
    </source>
</evidence>
<dbReference type="GO" id="GO:0005829">
    <property type="term" value="C:cytosol"/>
    <property type="evidence" value="ECO:0007669"/>
    <property type="project" value="GOC"/>
</dbReference>
<name>A0A2J6TK06_9HELO</name>
<dbReference type="PANTHER" id="PTHR13847:SF185">
    <property type="entry name" value="FAD DEPENDENT OXIDOREDUCTASE SUPERFAMILY (AFU_ORTHOLOGUE AFUA_3G02360)"/>
    <property type="match status" value="1"/>
</dbReference>
<dbReference type="AlphaFoldDB" id="A0A2J6TK06"/>
<feature type="domain" description="FAD dependent oxidoreductase" evidence="1">
    <location>
        <begin position="8"/>
        <end position="395"/>
    </location>
</feature>
<keyword evidence="3" id="KW-1185">Reference proteome</keyword>
<dbReference type="STRING" id="1095630.A0A2J6TK06"/>
<dbReference type="Proteomes" id="UP000235371">
    <property type="component" value="Unassembled WGS sequence"/>
</dbReference>
<dbReference type="EMBL" id="KZ613782">
    <property type="protein sequence ID" value="PMD63340.1"/>
    <property type="molecule type" value="Genomic_DNA"/>
</dbReference>
<dbReference type="Gene3D" id="3.50.50.60">
    <property type="entry name" value="FAD/NAD(P)-binding domain"/>
    <property type="match status" value="1"/>
</dbReference>
<dbReference type="GO" id="GO:0042147">
    <property type="term" value="P:retrograde transport, endosome to Golgi"/>
    <property type="evidence" value="ECO:0007669"/>
    <property type="project" value="TreeGrafter"/>
</dbReference>
<evidence type="ECO:0000313" key="2">
    <source>
        <dbReference type="EMBL" id="PMD63340.1"/>
    </source>
</evidence>
<dbReference type="InterPro" id="IPR006076">
    <property type="entry name" value="FAD-dep_OxRdtase"/>
</dbReference>
<dbReference type="InterPro" id="IPR036188">
    <property type="entry name" value="FAD/NAD-bd_sf"/>
</dbReference>
<sequence length="410" mass="43782">MATPQTSILGTGIIGLSTAYFLSAAPTTPPSSIHLIEPSPILFASASGFAGGFLASNWVASECEELGKLSFRLHKELAEKEGGMGAWGYERSRGVSYSAGRGWKGKGKNERGEDWLKQEGSRGDVVGVSEVFGDGPAWLERSDGDSMEVIGEEGTLAQIDPLRLCKFLLQACLSRGVQLHHPARALSVGKDMHDELSSIRILNTSTNAVSEIPCTRLLISAGAWSPQVFSTLFPNSNLKLAISSLAGHSLVVRSPRWGKEQEGKGCHAVFTTDEAGYSPEIFSRIGGEIYIAGLNSVSLPLPELATESRIDESSIAKLKMTAERLLGEEDLEVVRKGLCFRPVTKRGTLILARIDERLGSVGTRGTREGGVFIAAGHGPWGIALSLGTGKVMSEMIEGKETSADVRKLGL</sequence>
<protein>
    <submittedName>
        <fullName evidence="2">FAD dependent oxidoreductase-like protein</fullName>
    </submittedName>
</protein>
<dbReference type="OrthoDB" id="498204at2759"/>
<dbReference type="GO" id="GO:0005770">
    <property type="term" value="C:late endosome"/>
    <property type="evidence" value="ECO:0007669"/>
    <property type="project" value="TreeGrafter"/>
</dbReference>
<evidence type="ECO:0000313" key="3">
    <source>
        <dbReference type="Proteomes" id="UP000235371"/>
    </source>
</evidence>
<dbReference type="Pfam" id="PF01266">
    <property type="entry name" value="DAO"/>
    <property type="match status" value="1"/>
</dbReference>
<dbReference type="RefSeq" id="XP_024740244.1">
    <property type="nucleotide sequence ID" value="XM_024879698.1"/>
</dbReference>
<dbReference type="SUPFAM" id="SSF51971">
    <property type="entry name" value="Nucleotide-binding domain"/>
    <property type="match status" value="1"/>
</dbReference>
<gene>
    <name evidence="2" type="ORF">K444DRAFT_610183</name>
</gene>
<dbReference type="GeneID" id="36587775"/>
<dbReference type="PANTHER" id="PTHR13847">
    <property type="entry name" value="SARCOSINE DEHYDROGENASE-RELATED"/>
    <property type="match status" value="1"/>
</dbReference>
<proteinExistence type="predicted"/>
<organism evidence="2 3">
    <name type="scientific">Hyaloscypha bicolor E</name>
    <dbReference type="NCBI Taxonomy" id="1095630"/>
    <lineage>
        <taxon>Eukaryota</taxon>
        <taxon>Fungi</taxon>
        <taxon>Dikarya</taxon>
        <taxon>Ascomycota</taxon>
        <taxon>Pezizomycotina</taxon>
        <taxon>Leotiomycetes</taxon>
        <taxon>Helotiales</taxon>
        <taxon>Hyaloscyphaceae</taxon>
        <taxon>Hyaloscypha</taxon>
        <taxon>Hyaloscypha bicolor</taxon>
    </lineage>
</organism>
<reference evidence="2 3" key="1">
    <citation type="submission" date="2016-04" db="EMBL/GenBank/DDBJ databases">
        <title>A degradative enzymes factory behind the ericoid mycorrhizal symbiosis.</title>
        <authorList>
            <consortium name="DOE Joint Genome Institute"/>
            <person name="Martino E."/>
            <person name="Morin E."/>
            <person name="Grelet G."/>
            <person name="Kuo A."/>
            <person name="Kohler A."/>
            <person name="Daghino S."/>
            <person name="Barry K."/>
            <person name="Choi C."/>
            <person name="Cichocki N."/>
            <person name="Clum A."/>
            <person name="Copeland A."/>
            <person name="Hainaut M."/>
            <person name="Haridas S."/>
            <person name="Labutti K."/>
            <person name="Lindquist E."/>
            <person name="Lipzen A."/>
            <person name="Khouja H.-R."/>
            <person name="Murat C."/>
            <person name="Ohm R."/>
            <person name="Olson A."/>
            <person name="Spatafora J."/>
            <person name="Veneault-Fourrey C."/>
            <person name="Henrissat B."/>
            <person name="Grigoriev I."/>
            <person name="Martin F."/>
            <person name="Perotto S."/>
        </authorList>
    </citation>
    <scope>NUCLEOTIDE SEQUENCE [LARGE SCALE GENOMIC DNA]</scope>
    <source>
        <strain evidence="2 3">E</strain>
    </source>
</reference>
<accession>A0A2J6TK06</accession>